<dbReference type="Pfam" id="PF01764">
    <property type="entry name" value="Lipase_3"/>
    <property type="match status" value="1"/>
</dbReference>
<dbReference type="SUPFAM" id="SSF53474">
    <property type="entry name" value="alpha/beta-Hydrolases"/>
    <property type="match status" value="1"/>
</dbReference>
<accession>A0A6C0HB78</accession>
<dbReference type="EMBL" id="MN739920">
    <property type="protein sequence ID" value="QHT77640.1"/>
    <property type="molecule type" value="Genomic_DNA"/>
</dbReference>
<dbReference type="InterPro" id="IPR029058">
    <property type="entry name" value="AB_hydrolase_fold"/>
</dbReference>
<dbReference type="InterPro" id="IPR051218">
    <property type="entry name" value="Sec_MonoDiacylglyc_Lipase"/>
</dbReference>
<dbReference type="GO" id="GO:0006629">
    <property type="term" value="P:lipid metabolic process"/>
    <property type="evidence" value="ECO:0007669"/>
    <property type="project" value="InterPro"/>
</dbReference>
<reference evidence="2" key="1">
    <citation type="journal article" date="2020" name="Nature">
        <title>Giant virus diversity and host interactions through global metagenomics.</title>
        <authorList>
            <person name="Schulz F."/>
            <person name="Roux S."/>
            <person name="Paez-Espino D."/>
            <person name="Jungbluth S."/>
            <person name="Walsh D.A."/>
            <person name="Denef V.J."/>
            <person name="McMahon K.D."/>
            <person name="Konstantinidis K.T."/>
            <person name="Eloe-Fadrosh E.A."/>
            <person name="Kyrpides N.C."/>
            <person name="Woyke T."/>
        </authorList>
    </citation>
    <scope>NUCLEOTIDE SEQUENCE</scope>
    <source>
        <strain evidence="2">GVMAG-M-3300023179-90</strain>
    </source>
</reference>
<evidence type="ECO:0000313" key="2">
    <source>
        <dbReference type="EMBL" id="QHT77640.1"/>
    </source>
</evidence>
<sequence>MNLFYIFFAISQFIYSVASYNLNEANVTLYLSGAAYCGKEKYNTMKIYEPANDFQMDTIVYDITTDLQGFVGYIANRKTIYVVFRGSSSALNWVEDLEITKVPYTTFSSCNCEIHKGFYHSALAVKDMVIYSVTKLKKLTHYDTIIVTGHSYGAAVAQIIGMELVNLGLLCQVYNFGQPRIGDNKYAAFVNTKLPNYWRFTHHKDIVPHVPPMTGLDYIHSCGEIFENEYGALKTCSMTNCEDETCADQYSLKETNGDDHKMYLQHSLECEANANI</sequence>
<feature type="domain" description="Fungal lipase-type" evidence="1">
    <location>
        <begin position="81"/>
        <end position="213"/>
    </location>
</feature>
<name>A0A6C0HB78_9ZZZZ</name>
<protein>
    <recommendedName>
        <fullName evidence="1">Fungal lipase-type domain-containing protein</fullName>
    </recommendedName>
</protein>
<dbReference type="CDD" id="cd00519">
    <property type="entry name" value="Lipase_3"/>
    <property type="match status" value="1"/>
</dbReference>
<dbReference type="PANTHER" id="PTHR45856">
    <property type="entry name" value="ALPHA/BETA-HYDROLASES SUPERFAMILY PROTEIN"/>
    <property type="match status" value="1"/>
</dbReference>
<dbReference type="InterPro" id="IPR002921">
    <property type="entry name" value="Fungal_lipase-type"/>
</dbReference>
<dbReference type="Gene3D" id="3.40.50.1820">
    <property type="entry name" value="alpha/beta hydrolase"/>
    <property type="match status" value="1"/>
</dbReference>
<organism evidence="2">
    <name type="scientific">viral metagenome</name>
    <dbReference type="NCBI Taxonomy" id="1070528"/>
    <lineage>
        <taxon>unclassified sequences</taxon>
        <taxon>metagenomes</taxon>
        <taxon>organismal metagenomes</taxon>
    </lineage>
</organism>
<evidence type="ECO:0000259" key="1">
    <source>
        <dbReference type="Pfam" id="PF01764"/>
    </source>
</evidence>
<dbReference type="PANTHER" id="PTHR45856:SF11">
    <property type="entry name" value="FUNGAL LIPASE-LIKE DOMAIN-CONTAINING PROTEIN"/>
    <property type="match status" value="1"/>
</dbReference>
<proteinExistence type="predicted"/>
<dbReference type="AlphaFoldDB" id="A0A6C0HB78"/>